<feature type="transmembrane region" description="Helical" evidence="2">
    <location>
        <begin position="160"/>
        <end position="182"/>
    </location>
</feature>
<organism evidence="3 4">
    <name type="scientific">Tilletiopsis washingtonensis</name>
    <dbReference type="NCBI Taxonomy" id="58919"/>
    <lineage>
        <taxon>Eukaryota</taxon>
        <taxon>Fungi</taxon>
        <taxon>Dikarya</taxon>
        <taxon>Basidiomycota</taxon>
        <taxon>Ustilaginomycotina</taxon>
        <taxon>Exobasidiomycetes</taxon>
        <taxon>Entylomatales</taxon>
        <taxon>Entylomatales incertae sedis</taxon>
        <taxon>Tilletiopsis</taxon>
    </lineage>
</organism>
<feature type="region of interest" description="Disordered" evidence="1">
    <location>
        <begin position="274"/>
        <end position="306"/>
    </location>
</feature>
<keyword evidence="2" id="KW-0812">Transmembrane</keyword>
<evidence type="ECO:0000313" key="3">
    <source>
        <dbReference type="EMBL" id="PWN95157.1"/>
    </source>
</evidence>
<feature type="region of interest" description="Disordered" evidence="1">
    <location>
        <begin position="340"/>
        <end position="503"/>
    </location>
</feature>
<dbReference type="EMBL" id="KZ819306">
    <property type="protein sequence ID" value="PWN95157.1"/>
    <property type="molecule type" value="Genomic_DNA"/>
</dbReference>
<sequence length="531" mass="52162">MANCGTPVAVSTLYATSTDFFTSTSTQLVTAEASGTGAGSVSTSTVLVTGSSTRVVPTSTVFSTPPCTTAAPQTSAAANPTSAAPTSTRAPAASSERPTTSTLVATSLSTSNGNVVQVTVTQVVVGAGPSSTVVSSNNGSTGQTVGNSSSGGGSSRVGPIVGGVVGGVVALLLAALLARWFILRKRRARDSEKLDAFFGDVNVSRGHSLDGSANGGAGGGLGESKLSGDGVAQARPPQPWGSPSAAPAMSEAGYGAAGWGAHDAAQRASGYYGPSTQMHSAAPGMYPEQSGYGNVARNPSGSSAHANHVAQQAYGVAAGALAAAGAGGAADAYAHNSAPNTMGRNAGKHNSGGRPVSGGGLGGGRTYSQSSGGERSHPGSPQFAPHRAISPPPRQPSNSPPPQPGMFPPSRYGHLDVGVAPAAGGSPSSQSPGISREASLSAMPAAAASASATPPTRSVSGDASRDSVQAYQASMARQASEALVASKSPPRRTTRTADDDGDVAAEREAAAKLWGAHRGLHVANGADVQTP</sequence>
<keyword evidence="2" id="KW-0472">Membrane</keyword>
<dbReference type="AlphaFoldDB" id="A0A316Z0A1"/>
<evidence type="ECO:0000256" key="2">
    <source>
        <dbReference type="SAM" id="Phobius"/>
    </source>
</evidence>
<feature type="region of interest" description="Disordered" evidence="1">
    <location>
        <begin position="208"/>
        <end position="248"/>
    </location>
</feature>
<accession>A0A316Z0A1</accession>
<evidence type="ECO:0008006" key="5">
    <source>
        <dbReference type="Google" id="ProtNLM"/>
    </source>
</evidence>
<protein>
    <recommendedName>
        <fullName evidence="5">Mid2 domain-containing protein</fullName>
    </recommendedName>
</protein>
<feature type="compositionally biased region" description="Gly residues" evidence="1">
    <location>
        <begin position="213"/>
        <end position="222"/>
    </location>
</feature>
<name>A0A316Z0A1_9BASI</name>
<feature type="compositionally biased region" description="Polar residues" evidence="1">
    <location>
        <begin position="453"/>
        <end position="477"/>
    </location>
</feature>
<feature type="region of interest" description="Disordered" evidence="1">
    <location>
        <begin position="64"/>
        <end position="102"/>
    </location>
</feature>
<dbReference type="RefSeq" id="XP_025595436.1">
    <property type="nucleotide sequence ID" value="XM_025743414.1"/>
</dbReference>
<evidence type="ECO:0000313" key="4">
    <source>
        <dbReference type="Proteomes" id="UP000245946"/>
    </source>
</evidence>
<dbReference type="GeneID" id="37270958"/>
<feature type="region of interest" description="Disordered" evidence="1">
    <location>
        <begin position="133"/>
        <end position="154"/>
    </location>
</feature>
<keyword evidence="2" id="KW-1133">Transmembrane helix</keyword>
<feature type="compositionally biased region" description="Low complexity" evidence="1">
    <location>
        <begin position="133"/>
        <end position="148"/>
    </location>
</feature>
<feature type="compositionally biased region" description="Pro residues" evidence="1">
    <location>
        <begin position="390"/>
        <end position="407"/>
    </location>
</feature>
<keyword evidence="4" id="KW-1185">Reference proteome</keyword>
<evidence type="ECO:0000256" key="1">
    <source>
        <dbReference type="SAM" id="MobiDB-lite"/>
    </source>
</evidence>
<dbReference type="Proteomes" id="UP000245946">
    <property type="component" value="Unassembled WGS sequence"/>
</dbReference>
<feature type="compositionally biased region" description="Low complexity" evidence="1">
    <location>
        <begin position="420"/>
        <end position="452"/>
    </location>
</feature>
<feature type="compositionally biased region" description="Gly residues" evidence="1">
    <location>
        <begin position="355"/>
        <end position="365"/>
    </location>
</feature>
<proteinExistence type="predicted"/>
<gene>
    <name evidence="3" type="ORF">FA09DRAFT_332332</name>
</gene>
<reference evidence="3 4" key="1">
    <citation type="journal article" date="2018" name="Mol. Biol. Evol.">
        <title>Broad Genomic Sampling Reveals a Smut Pathogenic Ancestry of the Fungal Clade Ustilaginomycotina.</title>
        <authorList>
            <person name="Kijpornyongpan T."/>
            <person name="Mondo S.J."/>
            <person name="Barry K."/>
            <person name="Sandor L."/>
            <person name="Lee J."/>
            <person name="Lipzen A."/>
            <person name="Pangilinan J."/>
            <person name="LaButti K."/>
            <person name="Hainaut M."/>
            <person name="Henrissat B."/>
            <person name="Grigoriev I.V."/>
            <person name="Spatafora J.W."/>
            <person name="Aime M.C."/>
        </authorList>
    </citation>
    <scope>NUCLEOTIDE SEQUENCE [LARGE SCALE GENOMIC DNA]</scope>
    <source>
        <strain evidence="3 4">MCA 4186</strain>
    </source>
</reference>